<evidence type="ECO:0000256" key="2">
    <source>
        <dbReference type="ARBA" id="ARBA00023015"/>
    </source>
</evidence>
<reference evidence="5 6" key="1">
    <citation type="submission" date="2018-01" db="EMBL/GenBank/DDBJ databases">
        <title>Complete genome sequence of Bacteriovorax stolpii DSM12778.</title>
        <authorList>
            <person name="Tang B."/>
            <person name="Chang J."/>
        </authorList>
    </citation>
    <scope>NUCLEOTIDE SEQUENCE [LARGE SCALE GENOMIC DNA]</scope>
    <source>
        <strain evidence="5 6">DSM 12778</strain>
    </source>
</reference>
<dbReference type="InterPro" id="IPR000847">
    <property type="entry name" value="LysR_HTH_N"/>
</dbReference>
<dbReference type="Gene3D" id="3.40.190.290">
    <property type="match status" value="1"/>
</dbReference>
<dbReference type="Gene3D" id="1.10.10.10">
    <property type="entry name" value="Winged helix-like DNA-binding domain superfamily/Winged helix DNA-binding domain"/>
    <property type="match status" value="1"/>
</dbReference>
<dbReference type="Pfam" id="PF03466">
    <property type="entry name" value="LysR_substrate"/>
    <property type="match status" value="1"/>
</dbReference>
<protein>
    <submittedName>
        <fullName evidence="5">Uncharacterized protein</fullName>
    </submittedName>
</protein>
<dbReference type="EMBL" id="CP025704">
    <property type="protein sequence ID" value="AUN99534.1"/>
    <property type="molecule type" value="Genomic_DNA"/>
</dbReference>
<dbReference type="CDD" id="cd05466">
    <property type="entry name" value="PBP2_LTTR_substrate"/>
    <property type="match status" value="1"/>
</dbReference>
<dbReference type="FunFam" id="1.10.10.10:FF:000001">
    <property type="entry name" value="LysR family transcriptional regulator"/>
    <property type="match status" value="1"/>
</dbReference>
<dbReference type="InterPro" id="IPR005119">
    <property type="entry name" value="LysR_subst-bd"/>
</dbReference>
<accession>A0A2K9NXN2</accession>
<gene>
    <name evidence="5" type="ORF">C0V70_15765</name>
</gene>
<proteinExistence type="inferred from homology"/>
<sequence>MELNYLRVFYEVAKTGKFSEAAKKLNISQSALSRSVSLLEETENVVLFDRSKSGVTLTPKGIDVFKLCEKLFHTEKEIENLCRGVQENCEGLLRFAASDHIVNDLLPKPLHEFRREHPKVIPSVRAGTPDEIVHFLLTTDCEFALMFAKINTPQIEFRRLYPERMSLVCHPDLWKESKSSSNEKTLKKLIGKYGYISSIGATLGRRSSQVLIELFGELPPIGFEVNSQESQKRMCMAGEGVAYLTNFMVKNEIESGKLFEIPVEHIHEFHLWLARPKGKNLSLTSRMFLQHFIPDFEF</sequence>
<keyword evidence="6" id="KW-1185">Reference proteome</keyword>
<dbReference type="SUPFAM" id="SSF53850">
    <property type="entry name" value="Periplasmic binding protein-like II"/>
    <property type="match status" value="1"/>
</dbReference>
<evidence type="ECO:0000256" key="1">
    <source>
        <dbReference type="ARBA" id="ARBA00009437"/>
    </source>
</evidence>
<keyword evidence="4" id="KW-0804">Transcription</keyword>
<name>A0A2K9NXN2_BACTC</name>
<dbReference type="GO" id="GO:0003700">
    <property type="term" value="F:DNA-binding transcription factor activity"/>
    <property type="evidence" value="ECO:0007669"/>
    <property type="project" value="InterPro"/>
</dbReference>
<dbReference type="KEGG" id="bsto:C0V70_15765"/>
<dbReference type="InterPro" id="IPR036390">
    <property type="entry name" value="WH_DNA-bd_sf"/>
</dbReference>
<dbReference type="PANTHER" id="PTHR30126:SF40">
    <property type="entry name" value="HTH-TYPE TRANSCRIPTIONAL REGULATOR GLTR"/>
    <property type="match status" value="1"/>
</dbReference>
<evidence type="ECO:0000313" key="5">
    <source>
        <dbReference type="EMBL" id="AUN99534.1"/>
    </source>
</evidence>
<dbReference type="RefSeq" id="WP_102244825.1">
    <property type="nucleotide sequence ID" value="NZ_CP025704.1"/>
</dbReference>
<dbReference type="Proteomes" id="UP000235584">
    <property type="component" value="Chromosome"/>
</dbReference>
<comment type="similarity">
    <text evidence="1">Belongs to the LysR transcriptional regulatory family.</text>
</comment>
<dbReference type="InterPro" id="IPR036388">
    <property type="entry name" value="WH-like_DNA-bd_sf"/>
</dbReference>
<dbReference type="OrthoDB" id="9771171at2"/>
<keyword evidence="2" id="KW-0805">Transcription regulation</keyword>
<evidence type="ECO:0000256" key="4">
    <source>
        <dbReference type="ARBA" id="ARBA00023163"/>
    </source>
</evidence>
<evidence type="ECO:0000256" key="3">
    <source>
        <dbReference type="ARBA" id="ARBA00023125"/>
    </source>
</evidence>
<organism evidence="5 6">
    <name type="scientific">Bacteriovorax stolpii</name>
    <name type="common">Bdellovibrio stolpii</name>
    <dbReference type="NCBI Taxonomy" id="960"/>
    <lineage>
        <taxon>Bacteria</taxon>
        <taxon>Pseudomonadati</taxon>
        <taxon>Bdellovibrionota</taxon>
        <taxon>Bacteriovoracia</taxon>
        <taxon>Bacteriovoracales</taxon>
        <taxon>Bacteriovoracaceae</taxon>
        <taxon>Bacteriovorax</taxon>
    </lineage>
</organism>
<dbReference type="PANTHER" id="PTHR30126">
    <property type="entry name" value="HTH-TYPE TRANSCRIPTIONAL REGULATOR"/>
    <property type="match status" value="1"/>
</dbReference>
<dbReference type="PRINTS" id="PR00039">
    <property type="entry name" value="HTHLYSR"/>
</dbReference>
<dbReference type="AlphaFoldDB" id="A0A2K9NXN2"/>
<dbReference type="SUPFAM" id="SSF46785">
    <property type="entry name" value="Winged helix' DNA-binding domain"/>
    <property type="match status" value="1"/>
</dbReference>
<keyword evidence="3" id="KW-0238">DNA-binding</keyword>
<dbReference type="PROSITE" id="PS50931">
    <property type="entry name" value="HTH_LYSR"/>
    <property type="match status" value="1"/>
</dbReference>
<dbReference type="Pfam" id="PF00126">
    <property type="entry name" value="HTH_1"/>
    <property type="match status" value="1"/>
</dbReference>
<evidence type="ECO:0000313" key="6">
    <source>
        <dbReference type="Proteomes" id="UP000235584"/>
    </source>
</evidence>
<dbReference type="GO" id="GO:0000976">
    <property type="term" value="F:transcription cis-regulatory region binding"/>
    <property type="evidence" value="ECO:0007669"/>
    <property type="project" value="TreeGrafter"/>
</dbReference>